<keyword evidence="2" id="KW-1185">Reference proteome</keyword>
<sequence length="110" mass="12153">MYVFNYDPESGAYTGGTPCEFCQRTPGNVLVPAWATSIPIPKYDPLKEWPFFDQQEGQWHLRPLPLPSPKEPAPAVADRAEALQATLQAHVDAATRIVDQLKYLAQGEGA</sequence>
<dbReference type="Proteomes" id="UP001184230">
    <property type="component" value="Unassembled WGS sequence"/>
</dbReference>
<evidence type="ECO:0000313" key="1">
    <source>
        <dbReference type="EMBL" id="MDR6538862.1"/>
    </source>
</evidence>
<name>A0ABU1NK77_9BURK</name>
<dbReference type="EMBL" id="JAVDRF010000012">
    <property type="protein sequence ID" value="MDR6538862.1"/>
    <property type="molecule type" value="Genomic_DNA"/>
</dbReference>
<accession>A0ABU1NK77</accession>
<comment type="caution">
    <text evidence="1">The sequence shown here is derived from an EMBL/GenBank/DDBJ whole genome shotgun (WGS) entry which is preliminary data.</text>
</comment>
<dbReference type="RefSeq" id="WP_309906051.1">
    <property type="nucleotide sequence ID" value="NZ_JAVDRF010000012.1"/>
</dbReference>
<organism evidence="1 2">
    <name type="scientific">Variovorax soli</name>
    <dbReference type="NCBI Taxonomy" id="376815"/>
    <lineage>
        <taxon>Bacteria</taxon>
        <taxon>Pseudomonadati</taxon>
        <taxon>Pseudomonadota</taxon>
        <taxon>Betaproteobacteria</taxon>
        <taxon>Burkholderiales</taxon>
        <taxon>Comamonadaceae</taxon>
        <taxon>Variovorax</taxon>
    </lineage>
</organism>
<gene>
    <name evidence="1" type="ORF">J2739_004655</name>
</gene>
<proteinExistence type="predicted"/>
<protein>
    <submittedName>
        <fullName evidence="1">Uncharacterized protein</fullName>
    </submittedName>
</protein>
<reference evidence="1 2" key="1">
    <citation type="submission" date="2023-07" db="EMBL/GenBank/DDBJ databases">
        <title>Sorghum-associated microbial communities from plants grown in Nebraska, USA.</title>
        <authorList>
            <person name="Schachtman D."/>
        </authorList>
    </citation>
    <scope>NUCLEOTIDE SEQUENCE [LARGE SCALE GENOMIC DNA]</scope>
    <source>
        <strain evidence="1 2">DS1781</strain>
    </source>
</reference>
<evidence type="ECO:0000313" key="2">
    <source>
        <dbReference type="Proteomes" id="UP001184230"/>
    </source>
</evidence>